<evidence type="ECO:0000313" key="3">
    <source>
        <dbReference type="Proteomes" id="UP001054945"/>
    </source>
</evidence>
<gene>
    <name evidence="2" type="ORF">CEXT_281861</name>
</gene>
<sequence length="81" mass="8922">MAWGWRRRGGESRDAFLPPPRNFGTHFEEVISPVLCYDTSKMSCYAILEGQQKSSGSSETKLSSAELSVRDGKSGGEIYST</sequence>
<comment type="caution">
    <text evidence="2">The sequence shown here is derived from an EMBL/GenBank/DDBJ whole genome shotgun (WGS) entry which is preliminary data.</text>
</comment>
<dbReference type="AlphaFoldDB" id="A0AAV4TKR2"/>
<keyword evidence="3" id="KW-1185">Reference proteome</keyword>
<evidence type="ECO:0000256" key="1">
    <source>
        <dbReference type="SAM" id="MobiDB-lite"/>
    </source>
</evidence>
<accession>A0AAV4TKR2</accession>
<organism evidence="2 3">
    <name type="scientific">Caerostris extrusa</name>
    <name type="common">Bark spider</name>
    <name type="synonym">Caerostris bankana</name>
    <dbReference type="NCBI Taxonomy" id="172846"/>
    <lineage>
        <taxon>Eukaryota</taxon>
        <taxon>Metazoa</taxon>
        <taxon>Ecdysozoa</taxon>
        <taxon>Arthropoda</taxon>
        <taxon>Chelicerata</taxon>
        <taxon>Arachnida</taxon>
        <taxon>Araneae</taxon>
        <taxon>Araneomorphae</taxon>
        <taxon>Entelegynae</taxon>
        <taxon>Araneoidea</taxon>
        <taxon>Araneidae</taxon>
        <taxon>Caerostris</taxon>
    </lineage>
</organism>
<feature type="compositionally biased region" description="Low complexity" evidence="1">
    <location>
        <begin position="54"/>
        <end position="64"/>
    </location>
</feature>
<name>A0AAV4TKR2_CAEEX</name>
<dbReference type="EMBL" id="BPLR01011464">
    <property type="protein sequence ID" value="GIY46684.1"/>
    <property type="molecule type" value="Genomic_DNA"/>
</dbReference>
<feature type="region of interest" description="Disordered" evidence="1">
    <location>
        <begin position="51"/>
        <end position="81"/>
    </location>
</feature>
<proteinExistence type="predicted"/>
<protein>
    <submittedName>
        <fullName evidence="2">Uncharacterized protein</fullName>
    </submittedName>
</protein>
<reference evidence="2 3" key="1">
    <citation type="submission" date="2021-06" db="EMBL/GenBank/DDBJ databases">
        <title>Caerostris extrusa draft genome.</title>
        <authorList>
            <person name="Kono N."/>
            <person name="Arakawa K."/>
        </authorList>
    </citation>
    <scope>NUCLEOTIDE SEQUENCE [LARGE SCALE GENOMIC DNA]</scope>
</reference>
<evidence type="ECO:0000313" key="2">
    <source>
        <dbReference type="EMBL" id="GIY46684.1"/>
    </source>
</evidence>
<dbReference type="Proteomes" id="UP001054945">
    <property type="component" value="Unassembled WGS sequence"/>
</dbReference>